<dbReference type="PANTHER" id="PTHR45713">
    <property type="entry name" value="FTP DOMAIN-CONTAINING PROTEIN"/>
    <property type="match status" value="1"/>
</dbReference>
<feature type="domain" description="Fucolectin tachylectin-4 pentraxin-1" evidence="8">
    <location>
        <begin position="26"/>
        <end position="174"/>
    </location>
</feature>
<dbReference type="InterPro" id="IPR006585">
    <property type="entry name" value="FTP1"/>
</dbReference>
<evidence type="ECO:0000256" key="2">
    <source>
        <dbReference type="ARBA" id="ARBA00010147"/>
    </source>
</evidence>
<dbReference type="Gene3D" id="2.60.120.260">
    <property type="entry name" value="Galactose-binding domain-like"/>
    <property type="match status" value="2"/>
</dbReference>
<evidence type="ECO:0000256" key="4">
    <source>
        <dbReference type="ARBA" id="ARBA00022723"/>
    </source>
</evidence>
<dbReference type="PANTHER" id="PTHR45713:SF6">
    <property type="entry name" value="F5_8 TYPE C DOMAIN-CONTAINING PROTEIN"/>
    <property type="match status" value="1"/>
</dbReference>
<evidence type="ECO:0000256" key="6">
    <source>
        <dbReference type="ARBA" id="ARBA00022837"/>
    </source>
</evidence>
<evidence type="ECO:0000256" key="7">
    <source>
        <dbReference type="ARBA" id="ARBA00023157"/>
    </source>
</evidence>
<dbReference type="GO" id="GO:0046872">
    <property type="term" value="F:metal ion binding"/>
    <property type="evidence" value="ECO:0007669"/>
    <property type="project" value="UniProtKB-KW"/>
</dbReference>
<dbReference type="SMART" id="SM00607">
    <property type="entry name" value="FTP"/>
    <property type="match status" value="2"/>
</dbReference>
<dbReference type="GeneTree" id="ENSGT01060000248575"/>
<dbReference type="GO" id="GO:0001868">
    <property type="term" value="P:regulation of complement activation, lectin pathway"/>
    <property type="evidence" value="ECO:0007669"/>
    <property type="project" value="UniProtKB-ARBA"/>
</dbReference>
<comment type="function">
    <text evidence="1">Acts as a defensive agent. Recognizes blood group fucosylated oligosaccharides including A, B, H and Lewis B-type antigens. Does not recognize Lewis A antigen and has low affinity for monovalent haptens.</text>
</comment>
<dbReference type="Proteomes" id="UP000694565">
    <property type="component" value="Unplaced"/>
</dbReference>
<dbReference type="GO" id="GO:0010185">
    <property type="term" value="P:regulation of cellular defense response"/>
    <property type="evidence" value="ECO:0007669"/>
    <property type="project" value="UniProtKB-ARBA"/>
</dbReference>
<evidence type="ECO:0000256" key="1">
    <source>
        <dbReference type="ARBA" id="ARBA00002219"/>
    </source>
</evidence>
<evidence type="ECO:0000256" key="3">
    <source>
        <dbReference type="ARBA" id="ARBA00011233"/>
    </source>
</evidence>
<dbReference type="SUPFAM" id="SSF49785">
    <property type="entry name" value="Galactose-binding domain-like"/>
    <property type="match status" value="2"/>
</dbReference>
<keyword evidence="4" id="KW-0479">Metal-binding</keyword>
<name>A0A8C2XST5_CYCLU</name>
<proteinExistence type="inferred from homology"/>
<dbReference type="InterPro" id="IPR008979">
    <property type="entry name" value="Galactose-bd-like_sf"/>
</dbReference>
<keyword evidence="10" id="KW-1185">Reference proteome</keyword>
<keyword evidence="6" id="KW-0106">Calcium</keyword>
<dbReference type="GO" id="GO:0042806">
    <property type="term" value="F:fucose binding"/>
    <property type="evidence" value="ECO:0007669"/>
    <property type="project" value="UniProtKB-ARBA"/>
</dbReference>
<comment type="subunit">
    <text evidence="3">Homotrimer.</text>
</comment>
<comment type="similarity">
    <text evidence="2">Belongs to the fucolectin family.</text>
</comment>
<reference evidence="9" key="1">
    <citation type="submission" date="2025-08" db="UniProtKB">
        <authorList>
            <consortium name="Ensembl"/>
        </authorList>
    </citation>
    <scope>IDENTIFICATION</scope>
</reference>
<dbReference type="AlphaFoldDB" id="A0A8C2XST5"/>
<evidence type="ECO:0000313" key="10">
    <source>
        <dbReference type="Proteomes" id="UP000694565"/>
    </source>
</evidence>
<protein>
    <recommendedName>
        <fullName evidence="8">Fucolectin tachylectin-4 pentraxin-1 domain-containing protein</fullName>
    </recommendedName>
</protein>
<evidence type="ECO:0000256" key="5">
    <source>
        <dbReference type="ARBA" id="ARBA00022734"/>
    </source>
</evidence>
<keyword evidence="7" id="KW-1015">Disulfide bond</keyword>
<dbReference type="Pfam" id="PF22633">
    <property type="entry name" value="F5_F8_type_C_2"/>
    <property type="match status" value="2"/>
</dbReference>
<sequence length="327" mass="35830">NCPCSHTLLPIKWGYCVTQKYSRSLLQNVAWKKEAVQSSQGNWAAAGRAVDGNTDGRFHKGSCTSTEEESDPWWRVDLQNAYKINAITITQSDSSENLLIGGEIWIGNSIEANDTKNVRCAVIADIPAGLTFHFSFNAIEGRYVTVRLPGVLKTLRLCEVEVINGYIRDVHPLPNVAMKGGAAQSSTLPFAAASRAVDGRRDSFYSAGFCSHTAENEAGPWWRVDLRRTHIVRFVKVTNRGDCCAERLDGAEIRIGNSLENNGNNNPRCASISHIRAGKTNTYHCAGGSMDGRFVNVVIPGERKTLTLCEVEVYATPTGTTPSDLTY</sequence>
<evidence type="ECO:0000259" key="8">
    <source>
        <dbReference type="SMART" id="SM00607"/>
    </source>
</evidence>
<dbReference type="InterPro" id="IPR051941">
    <property type="entry name" value="BG_Antigen-Binding_Lectin"/>
</dbReference>
<organism evidence="9 10">
    <name type="scientific">Cyclopterus lumpus</name>
    <name type="common">Lumpsucker</name>
    <dbReference type="NCBI Taxonomy" id="8103"/>
    <lineage>
        <taxon>Eukaryota</taxon>
        <taxon>Metazoa</taxon>
        <taxon>Chordata</taxon>
        <taxon>Craniata</taxon>
        <taxon>Vertebrata</taxon>
        <taxon>Euteleostomi</taxon>
        <taxon>Actinopterygii</taxon>
        <taxon>Neopterygii</taxon>
        <taxon>Teleostei</taxon>
        <taxon>Neoteleostei</taxon>
        <taxon>Acanthomorphata</taxon>
        <taxon>Eupercaria</taxon>
        <taxon>Perciformes</taxon>
        <taxon>Cottioidei</taxon>
        <taxon>Cottales</taxon>
        <taxon>Cyclopteridae</taxon>
        <taxon>Cyclopterus</taxon>
    </lineage>
</organism>
<accession>A0A8C2XST5</accession>
<keyword evidence="5" id="KW-0430">Lectin</keyword>
<reference evidence="9" key="2">
    <citation type="submission" date="2025-09" db="UniProtKB">
        <authorList>
            <consortium name="Ensembl"/>
        </authorList>
    </citation>
    <scope>IDENTIFICATION</scope>
</reference>
<dbReference type="Ensembl" id="ENSCLMT00005023249.1">
    <property type="protein sequence ID" value="ENSCLMP00005022174.1"/>
    <property type="gene ID" value="ENSCLMG00005010937.1"/>
</dbReference>
<feature type="domain" description="Fucolectin tachylectin-4 pentraxin-1" evidence="8">
    <location>
        <begin position="175"/>
        <end position="319"/>
    </location>
</feature>
<evidence type="ECO:0000313" key="9">
    <source>
        <dbReference type="Ensembl" id="ENSCLMP00005022174.1"/>
    </source>
</evidence>